<dbReference type="GO" id="GO:0045197">
    <property type="term" value="P:establishment or maintenance of epithelial cell apical/basal polarity"/>
    <property type="evidence" value="ECO:0007669"/>
    <property type="project" value="TreeGrafter"/>
</dbReference>
<dbReference type="Gene3D" id="2.10.25.10">
    <property type="entry name" value="Laminin"/>
    <property type="match status" value="2"/>
</dbReference>
<dbReference type="eggNOG" id="KOG1217">
    <property type="taxonomic scope" value="Eukaryota"/>
</dbReference>
<reference evidence="8" key="1">
    <citation type="submission" date="2012-04" db="EMBL/GenBank/DDBJ databases">
        <title>The Genome Sequence of Loa loa.</title>
        <authorList>
            <consortium name="The Broad Institute Genome Sequencing Platform"/>
            <consortium name="Broad Institute Genome Sequencing Center for Infectious Disease"/>
            <person name="Nutman T.B."/>
            <person name="Fink D.L."/>
            <person name="Russ C."/>
            <person name="Young S."/>
            <person name="Zeng Q."/>
            <person name="Gargeya S."/>
            <person name="Alvarado L."/>
            <person name="Berlin A."/>
            <person name="Chapman S.B."/>
            <person name="Chen Z."/>
            <person name="Freedman E."/>
            <person name="Gellesch M."/>
            <person name="Goldberg J."/>
            <person name="Griggs A."/>
            <person name="Gujja S."/>
            <person name="Heilman E.R."/>
            <person name="Heiman D."/>
            <person name="Howarth C."/>
            <person name="Mehta T."/>
            <person name="Neiman D."/>
            <person name="Pearson M."/>
            <person name="Roberts A."/>
            <person name="Saif S."/>
            <person name="Shea T."/>
            <person name="Shenoy N."/>
            <person name="Sisk P."/>
            <person name="Stolte C."/>
            <person name="Sykes S."/>
            <person name="White J."/>
            <person name="Yandava C."/>
            <person name="Haas B."/>
            <person name="Henn M.R."/>
            <person name="Nusbaum C."/>
            <person name="Birren B."/>
        </authorList>
    </citation>
    <scope>NUCLEOTIDE SEQUENCE [LARGE SCALE GENOMIC DNA]</scope>
</reference>
<dbReference type="PROSITE" id="PS01186">
    <property type="entry name" value="EGF_2"/>
    <property type="match status" value="2"/>
</dbReference>
<keyword evidence="2 6" id="KW-0732">Signal</keyword>
<organism evidence="8 9">
    <name type="scientific">Loa loa</name>
    <name type="common">Eye worm</name>
    <name type="synonym">Filaria loa</name>
    <dbReference type="NCBI Taxonomy" id="7209"/>
    <lineage>
        <taxon>Eukaryota</taxon>
        <taxon>Metazoa</taxon>
        <taxon>Ecdysozoa</taxon>
        <taxon>Nematoda</taxon>
        <taxon>Chromadorea</taxon>
        <taxon>Rhabditida</taxon>
        <taxon>Spirurina</taxon>
        <taxon>Spiruromorpha</taxon>
        <taxon>Filarioidea</taxon>
        <taxon>Onchocercidae</taxon>
        <taxon>Loa</taxon>
    </lineage>
</organism>
<dbReference type="InterPro" id="IPR000742">
    <property type="entry name" value="EGF"/>
</dbReference>
<keyword evidence="1 5" id="KW-0245">EGF-like domain</keyword>
<dbReference type="Pfam" id="PF00008">
    <property type="entry name" value="EGF"/>
    <property type="match status" value="1"/>
</dbReference>
<keyword evidence="8" id="KW-1185">Reference proteome</keyword>
<evidence type="ECO:0000259" key="7">
    <source>
        <dbReference type="PROSITE" id="PS50026"/>
    </source>
</evidence>
<evidence type="ECO:0000256" key="2">
    <source>
        <dbReference type="ARBA" id="ARBA00022729"/>
    </source>
</evidence>
<dbReference type="PROSITE" id="PS50026">
    <property type="entry name" value="EGF_3"/>
    <property type="match status" value="2"/>
</dbReference>
<dbReference type="InterPro" id="IPR051022">
    <property type="entry name" value="Notch_Cell-Fate_Det"/>
</dbReference>
<dbReference type="GO" id="GO:0032991">
    <property type="term" value="C:protein-containing complex"/>
    <property type="evidence" value="ECO:0007669"/>
    <property type="project" value="TreeGrafter"/>
</dbReference>
<evidence type="ECO:0000256" key="5">
    <source>
        <dbReference type="PROSITE-ProRule" id="PRU00076"/>
    </source>
</evidence>
<accession>A0A1I7VZT1</accession>
<evidence type="ECO:0000256" key="4">
    <source>
        <dbReference type="ARBA" id="ARBA00023157"/>
    </source>
</evidence>
<evidence type="ECO:0000313" key="9">
    <source>
        <dbReference type="WBParaSite" id="EN70_8024"/>
    </source>
</evidence>
<dbReference type="PANTHER" id="PTHR24049">
    <property type="entry name" value="CRUMBS FAMILY MEMBER"/>
    <property type="match status" value="1"/>
</dbReference>
<feature type="signal peptide" evidence="6">
    <location>
        <begin position="1"/>
        <end position="19"/>
    </location>
</feature>
<dbReference type="GO" id="GO:0007157">
    <property type="term" value="P:heterophilic cell-cell adhesion via plasma membrane cell adhesion molecules"/>
    <property type="evidence" value="ECO:0007669"/>
    <property type="project" value="TreeGrafter"/>
</dbReference>
<protein>
    <submittedName>
        <fullName evidence="9">EGF-like domain-containing protein</fullName>
    </submittedName>
</protein>
<dbReference type="PROSITE" id="PS00022">
    <property type="entry name" value="EGF_1"/>
    <property type="match status" value="2"/>
</dbReference>
<feature type="domain" description="EGF-like" evidence="7">
    <location>
        <begin position="92"/>
        <end position="128"/>
    </location>
</feature>
<keyword evidence="3" id="KW-0677">Repeat</keyword>
<dbReference type="AlphaFoldDB" id="A0A1I7VZT1"/>
<dbReference type="GO" id="GO:0005886">
    <property type="term" value="C:plasma membrane"/>
    <property type="evidence" value="ECO:0007669"/>
    <property type="project" value="TreeGrafter"/>
</dbReference>
<dbReference type="STRING" id="7209.A0A1I7VZT1"/>
<evidence type="ECO:0000256" key="3">
    <source>
        <dbReference type="ARBA" id="ARBA00022737"/>
    </source>
</evidence>
<name>A0A1I7VZT1_LOALO</name>
<evidence type="ECO:0000313" key="8">
    <source>
        <dbReference type="Proteomes" id="UP000095285"/>
    </source>
</evidence>
<sequence>MLYCLILITLFILFDGTITFPQNEARKKSEEMEKMMTKTNDEDPAKISSFIKIDEETICEDEICNNRGTCIGNKDTNFCICQIGYTGMHCEQSPCDSTRDCNGKGLCIGTSTSYTCMCQLGFIGEKCEKGHRPVREPDPFHIDPT</sequence>
<keyword evidence="4 5" id="KW-1015">Disulfide bond</keyword>
<dbReference type="SMART" id="SM00181">
    <property type="entry name" value="EGF"/>
    <property type="match status" value="2"/>
</dbReference>
<evidence type="ECO:0000256" key="6">
    <source>
        <dbReference type="SAM" id="SignalP"/>
    </source>
</evidence>
<feature type="disulfide bond" evidence="5">
    <location>
        <begin position="118"/>
        <end position="127"/>
    </location>
</feature>
<feature type="domain" description="EGF-like" evidence="7">
    <location>
        <begin position="55"/>
        <end position="91"/>
    </location>
</feature>
<feature type="chain" id="PRO_5009310350" evidence="6">
    <location>
        <begin position="20"/>
        <end position="145"/>
    </location>
</feature>
<dbReference type="WBParaSite" id="EN70_8024">
    <property type="protein sequence ID" value="EN70_8024"/>
    <property type="gene ID" value="EN70_8024"/>
</dbReference>
<feature type="disulfide bond" evidence="5">
    <location>
        <begin position="81"/>
        <end position="90"/>
    </location>
</feature>
<proteinExistence type="predicted"/>
<dbReference type="PANTHER" id="PTHR24049:SF22">
    <property type="entry name" value="DROSOPHILA CRUMBS HOMOLOG"/>
    <property type="match status" value="1"/>
</dbReference>
<comment type="caution">
    <text evidence="5">Lacks conserved residue(s) required for the propagation of feature annotation.</text>
</comment>
<reference evidence="9" key="2">
    <citation type="submission" date="2016-11" db="UniProtKB">
        <authorList>
            <consortium name="WormBaseParasite"/>
        </authorList>
    </citation>
    <scope>IDENTIFICATION</scope>
</reference>
<dbReference type="Proteomes" id="UP000095285">
    <property type="component" value="Unassembled WGS sequence"/>
</dbReference>
<dbReference type="SUPFAM" id="SSF57196">
    <property type="entry name" value="EGF/Laminin"/>
    <property type="match status" value="2"/>
</dbReference>
<evidence type="ECO:0000256" key="1">
    <source>
        <dbReference type="ARBA" id="ARBA00022536"/>
    </source>
</evidence>